<keyword evidence="2" id="KW-0472">Membrane</keyword>
<keyword evidence="2" id="KW-0812">Transmembrane</keyword>
<evidence type="ECO:0000256" key="2">
    <source>
        <dbReference type="SAM" id="Phobius"/>
    </source>
</evidence>
<feature type="compositionally biased region" description="Gly residues" evidence="1">
    <location>
        <begin position="61"/>
        <end position="73"/>
    </location>
</feature>
<feature type="transmembrane region" description="Helical" evidence="2">
    <location>
        <begin position="33"/>
        <end position="53"/>
    </location>
</feature>
<keyword evidence="2" id="KW-1133">Transmembrane helix</keyword>
<accession>A0ABX0YUN6</accession>
<dbReference type="RefSeq" id="WP_125499732.1">
    <property type="nucleotide sequence ID" value="NZ_BMVZ01000020.1"/>
</dbReference>
<reference evidence="3 4" key="1">
    <citation type="submission" date="2020-03" db="EMBL/GenBank/DDBJ databases">
        <title>WGS of actinomycetes isolated from Thailand.</title>
        <authorList>
            <person name="Thawai C."/>
        </authorList>
    </citation>
    <scope>NUCLEOTIDE SEQUENCE [LARGE SCALE GENOMIC DNA]</scope>
    <source>
        <strain evidence="3 4">NBRC 13905</strain>
    </source>
</reference>
<protein>
    <recommendedName>
        <fullName evidence="5">Secreted protein</fullName>
    </recommendedName>
</protein>
<feature type="transmembrane region" description="Helical" evidence="2">
    <location>
        <begin position="6"/>
        <end position="26"/>
    </location>
</feature>
<dbReference type="Proteomes" id="UP000635996">
    <property type="component" value="Unassembled WGS sequence"/>
</dbReference>
<dbReference type="EMBL" id="JAATEL010000019">
    <property type="protein sequence ID" value="NJP16138.1"/>
    <property type="molecule type" value="Genomic_DNA"/>
</dbReference>
<evidence type="ECO:0000256" key="1">
    <source>
        <dbReference type="SAM" id="MobiDB-lite"/>
    </source>
</evidence>
<gene>
    <name evidence="3" type="ORF">HCJ95_18105</name>
</gene>
<keyword evidence="4" id="KW-1185">Reference proteome</keyword>
<feature type="region of interest" description="Disordered" evidence="1">
    <location>
        <begin position="56"/>
        <end position="99"/>
    </location>
</feature>
<proteinExistence type="predicted"/>
<name>A0ABX0YUN6_STRTL</name>
<evidence type="ECO:0008006" key="5">
    <source>
        <dbReference type="Google" id="ProtNLM"/>
    </source>
</evidence>
<comment type="caution">
    <text evidence="3">The sequence shown here is derived from an EMBL/GenBank/DDBJ whole genome shotgun (WGS) entry which is preliminary data.</text>
</comment>
<sequence>MPRPTAAQLAYGSCTVIVSTLALLLLSPTRSGLGITVVALVALGLGLLVALTAPQPKAGATGAGTHGNAGPGGPARVPEQRETVAAGAQVPGQRPRPTA</sequence>
<evidence type="ECO:0000313" key="3">
    <source>
        <dbReference type="EMBL" id="NJP16138.1"/>
    </source>
</evidence>
<evidence type="ECO:0000313" key="4">
    <source>
        <dbReference type="Proteomes" id="UP000635996"/>
    </source>
</evidence>
<organism evidence="3 4">
    <name type="scientific">Streptomyces thermoviolaceus subsp. thermoviolaceus</name>
    <dbReference type="NCBI Taxonomy" id="66860"/>
    <lineage>
        <taxon>Bacteria</taxon>
        <taxon>Bacillati</taxon>
        <taxon>Actinomycetota</taxon>
        <taxon>Actinomycetes</taxon>
        <taxon>Kitasatosporales</taxon>
        <taxon>Streptomycetaceae</taxon>
        <taxon>Streptomyces</taxon>
    </lineage>
</organism>